<keyword evidence="7" id="KW-0961">Cell wall biogenesis/degradation</keyword>
<dbReference type="InterPro" id="IPR012334">
    <property type="entry name" value="Pectin_lyas_fold"/>
</dbReference>
<keyword evidence="5 8" id="KW-0378">Hydrolase</keyword>
<keyword evidence="4" id="KW-0964">Secreted</keyword>
<dbReference type="OMA" id="CIVSVIR"/>
<evidence type="ECO:0008006" key="12">
    <source>
        <dbReference type="Google" id="ProtNLM"/>
    </source>
</evidence>
<dbReference type="Pfam" id="PF00295">
    <property type="entry name" value="Glyco_hydro_28"/>
    <property type="match status" value="2"/>
</dbReference>
<dbReference type="GO" id="GO:0004650">
    <property type="term" value="F:polygalacturonase activity"/>
    <property type="evidence" value="ECO:0007669"/>
    <property type="project" value="InterPro"/>
</dbReference>
<dbReference type="Gene3D" id="2.160.20.10">
    <property type="entry name" value="Single-stranded right-handed beta-helix, Pectin lyase-like"/>
    <property type="match status" value="3"/>
</dbReference>
<proteinExistence type="inferred from homology"/>
<evidence type="ECO:0000256" key="8">
    <source>
        <dbReference type="RuleBase" id="RU361169"/>
    </source>
</evidence>
<comment type="similarity">
    <text evidence="2 8">Belongs to the glycosyl hydrolase 28 family.</text>
</comment>
<keyword evidence="3" id="KW-0134">Cell wall</keyword>
<dbReference type="InterPro" id="IPR000743">
    <property type="entry name" value="Glyco_hydro_28"/>
</dbReference>
<dbReference type="EnsemblPlants" id="AUR62002112-RA">
    <property type="protein sequence ID" value="AUR62002112-RA:cds"/>
    <property type="gene ID" value="AUR62002112"/>
</dbReference>
<evidence type="ECO:0000256" key="3">
    <source>
        <dbReference type="ARBA" id="ARBA00022512"/>
    </source>
</evidence>
<dbReference type="PANTHER" id="PTHR31375">
    <property type="match status" value="1"/>
</dbReference>
<feature type="chain" id="PRO_5030867264" description="Polygalacturonase" evidence="9">
    <location>
        <begin position="26"/>
        <end position="497"/>
    </location>
</feature>
<name>A0A803KSV4_CHEQI</name>
<evidence type="ECO:0000256" key="6">
    <source>
        <dbReference type="ARBA" id="ARBA00023295"/>
    </source>
</evidence>
<keyword evidence="6 8" id="KW-0326">Glycosidase</keyword>
<dbReference type="Proteomes" id="UP000596660">
    <property type="component" value="Unplaced"/>
</dbReference>
<evidence type="ECO:0000256" key="5">
    <source>
        <dbReference type="ARBA" id="ARBA00022801"/>
    </source>
</evidence>
<organism evidence="10 11">
    <name type="scientific">Chenopodium quinoa</name>
    <name type="common">Quinoa</name>
    <dbReference type="NCBI Taxonomy" id="63459"/>
    <lineage>
        <taxon>Eukaryota</taxon>
        <taxon>Viridiplantae</taxon>
        <taxon>Streptophyta</taxon>
        <taxon>Embryophyta</taxon>
        <taxon>Tracheophyta</taxon>
        <taxon>Spermatophyta</taxon>
        <taxon>Magnoliopsida</taxon>
        <taxon>eudicotyledons</taxon>
        <taxon>Gunneridae</taxon>
        <taxon>Pentapetalae</taxon>
        <taxon>Caryophyllales</taxon>
        <taxon>Chenopodiaceae</taxon>
        <taxon>Chenopodioideae</taxon>
        <taxon>Atripliceae</taxon>
        <taxon>Chenopodium</taxon>
    </lineage>
</organism>
<dbReference type="GO" id="GO:0005975">
    <property type="term" value="P:carbohydrate metabolic process"/>
    <property type="evidence" value="ECO:0007669"/>
    <property type="project" value="InterPro"/>
</dbReference>
<feature type="signal peptide" evidence="9">
    <location>
        <begin position="1"/>
        <end position="25"/>
    </location>
</feature>
<accession>A0A803KSV4</accession>
<evidence type="ECO:0000256" key="2">
    <source>
        <dbReference type="ARBA" id="ARBA00008834"/>
    </source>
</evidence>
<dbReference type="InterPro" id="IPR011050">
    <property type="entry name" value="Pectin_lyase_fold/virulence"/>
</dbReference>
<protein>
    <recommendedName>
        <fullName evidence="12">Polygalacturonase</fullName>
    </recommendedName>
</protein>
<dbReference type="Gramene" id="AUR62002112-RA">
    <property type="protein sequence ID" value="AUR62002112-RA:cds"/>
    <property type="gene ID" value="AUR62002112"/>
</dbReference>
<dbReference type="AlphaFoldDB" id="A0A803KSV4"/>
<evidence type="ECO:0000313" key="10">
    <source>
        <dbReference type="EnsemblPlants" id="AUR62002112-RA:cds"/>
    </source>
</evidence>
<evidence type="ECO:0000256" key="9">
    <source>
        <dbReference type="SAM" id="SignalP"/>
    </source>
</evidence>
<dbReference type="GO" id="GO:0071555">
    <property type="term" value="P:cell wall organization"/>
    <property type="evidence" value="ECO:0007669"/>
    <property type="project" value="UniProtKB-KW"/>
</dbReference>
<comment type="subcellular location">
    <subcellularLocation>
        <location evidence="1">Secreted</location>
        <location evidence="1">Cell wall</location>
    </subcellularLocation>
</comment>
<keyword evidence="11" id="KW-1185">Reference proteome</keyword>
<evidence type="ECO:0000256" key="4">
    <source>
        <dbReference type="ARBA" id="ARBA00022525"/>
    </source>
</evidence>
<reference evidence="10" key="2">
    <citation type="submission" date="2021-03" db="UniProtKB">
        <authorList>
            <consortium name="EnsemblPlants"/>
        </authorList>
    </citation>
    <scope>IDENTIFICATION</scope>
</reference>
<evidence type="ECO:0000256" key="1">
    <source>
        <dbReference type="ARBA" id="ARBA00004191"/>
    </source>
</evidence>
<evidence type="ECO:0000256" key="7">
    <source>
        <dbReference type="ARBA" id="ARBA00023316"/>
    </source>
</evidence>
<keyword evidence="9" id="KW-0732">Signal</keyword>
<dbReference type="SUPFAM" id="SSF51126">
    <property type="entry name" value="Pectin lyase-like"/>
    <property type="match status" value="3"/>
</dbReference>
<reference evidence="10" key="1">
    <citation type="journal article" date="2017" name="Nature">
        <title>The genome of Chenopodium quinoa.</title>
        <authorList>
            <person name="Jarvis D.E."/>
            <person name="Ho Y.S."/>
            <person name="Lightfoot D.J."/>
            <person name="Schmoeckel S.M."/>
            <person name="Li B."/>
            <person name="Borm T.J.A."/>
            <person name="Ohyanagi H."/>
            <person name="Mineta K."/>
            <person name="Michell C.T."/>
            <person name="Saber N."/>
            <person name="Kharbatia N.M."/>
            <person name="Rupper R.R."/>
            <person name="Sharp A.R."/>
            <person name="Dally N."/>
            <person name="Boughton B.A."/>
            <person name="Woo Y.H."/>
            <person name="Gao G."/>
            <person name="Schijlen E.G.W.M."/>
            <person name="Guo X."/>
            <person name="Momin A.A."/>
            <person name="Negrao S."/>
            <person name="Al-Babili S."/>
            <person name="Gehring C."/>
            <person name="Roessner U."/>
            <person name="Jung C."/>
            <person name="Murphy K."/>
            <person name="Arold S.T."/>
            <person name="Gojobori T."/>
            <person name="van der Linden C.G."/>
            <person name="van Loo E.N."/>
            <person name="Jellen E.N."/>
            <person name="Maughan P.J."/>
            <person name="Tester M."/>
        </authorList>
    </citation>
    <scope>NUCLEOTIDE SEQUENCE [LARGE SCALE GENOMIC DNA]</scope>
    <source>
        <strain evidence="10">cv. PI 614886</strain>
    </source>
</reference>
<evidence type="ECO:0000313" key="11">
    <source>
        <dbReference type="Proteomes" id="UP000596660"/>
    </source>
</evidence>
<sequence>MDYRLVLFIVANIATSFLGIRVTNAQKSPSTFNVLDYGAKGDGQQDDTQAFAKAWIDACDAGGDSTTLVVPQGKTFLIKSIAFKGPCQSTSIHIQIQGNIEAPSSIDQWNKCEDNNWLHFESIDNLFVEGQGVIDSRGSIWWTKAPIINGGNGYARQITYEDIILENVQNPIIIDQYYCISYSNCANQDYRHILFIVAYIATSLLGISVTNAQNSSPTFNVLDYGAKGDGQQDDTQTFAKAWIDVCNAGGDSTTLVVPQGYTFLIKYIAFDGPCKSTTTIHIEGNIVAPSSIGEWDKCENNAWLHFGSIDNLVVEGQGVIDGRGSIWWTNAPIINNMMFFNCKGLQLSGVTSKDCPGSHIAMLHSNNSIINNINLIAPQDSHNTDGIDIASTNNLQILNSFIGTGDDCVAIGSDSIGINITNVICGPGHGISFRNSITGIDRMRASSSPFGTAVLPSGDRVGLINEPVSLLGSLTREKKRLKKSTRCQVKQHLMTKM</sequence>